<evidence type="ECO:0000256" key="4">
    <source>
        <dbReference type="ARBA" id="ARBA00022989"/>
    </source>
</evidence>
<dbReference type="Pfam" id="PF00230">
    <property type="entry name" value="MIP"/>
    <property type="match status" value="1"/>
</dbReference>
<gene>
    <name evidence="8" type="ORF">DCF19_15500</name>
</gene>
<name>A0A2W4W115_9CYAN</name>
<evidence type="ECO:0000256" key="5">
    <source>
        <dbReference type="ARBA" id="ARBA00023136"/>
    </source>
</evidence>
<comment type="subcellular location">
    <subcellularLocation>
        <location evidence="1">Membrane</location>
        <topology evidence="1">Multi-pass membrane protein</topology>
    </subcellularLocation>
</comment>
<evidence type="ECO:0000256" key="6">
    <source>
        <dbReference type="RuleBase" id="RU000477"/>
    </source>
</evidence>
<sequence length="275" mass="30675">MNYKIFRTHLPEYLIEAWGLGSFMISAAFFSTIVAYPDSLISKSIPNPFLQRVLIGIAMGLTAIAIIYSPWGKQSGAHINPAVTFTFTRLGKVNPLDALFYIIFQTVGALIGVLIAALVLGRMFTYPPIAYIVTVPNTATTIAFLAEMAIAFVMMTMVLVTSNNQKLAPYTGIFAGFLVMLYVIFESPISGFGMNPARTLASAIPSGIWTDIWIYIFAPTLGMLLASEFYVQTFTIHKVFCAKLQHRNQQRCIHCQYQDQFLNKRSKLRNEKLKG</sequence>
<evidence type="ECO:0000256" key="7">
    <source>
        <dbReference type="SAM" id="Phobius"/>
    </source>
</evidence>
<feature type="transmembrane region" description="Helical" evidence="7">
    <location>
        <begin position="167"/>
        <end position="185"/>
    </location>
</feature>
<comment type="similarity">
    <text evidence="6">Belongs to the MIP/aquaporin (TC 1.A.8) family.</text>
</comment>
<dbReference type="InterPro" id="IPR023271">
    <property type="entry name" value="Aquaporin-like"/>
</dbReference>
<organism evidence="8 9">
    <name type="scientific">Pseudanabaena frigida</name>
    <dbReference type="NCBI Taxonomy" id="945775"/>
    <lineage>
        <taxon>Bacteria</taxon>
        <taxon>Bacillati</taxon>
        <taxon>Cyanobacteriota</taxon>
        <taxon>Cyanophyceae</taxon>
        <taxon>Pseudanabaenales</taxon>
        <taxon>Pseudanabaenaceae</taxon>
        <taxon>Pseudanabaena</taxon>
    </lineage>
</organism>
<feature type="transmembrane region" description="Helical" evidence="7">
    <location>
        <begin position="212"/>
        <end position="231"/>
    </location>
</feature>
<dbReference type="InterPro" id="IPR022357">
    <property type="entry name" value="MIP_CS"/>
</dbReference>
<keyword evidence="5 7" id="KW-0472">Membrane</keyword>
<dbReference type="EMBL" id="QBML01000021">
    <property type="protein sequence ID" value="PZO38874.1"/>
    <property type="molecule type" value="Genomic_DNA"/>
</dbReference>
<dbReference type="PANTHER" id="PTHR45724:SF13">
    <property type="entry name" value="AQUAPORIN NIP1-1-RELATED"/>
    <property type="match status" value="1"/>
</dbReference>
<dbReference type="PROSITE" id="PS00221">
    <property type="entry name" value="MIP"/>
    <property type="match status" value="1"/>
</dbReference>
<dbReference type="PANTHER" id="PTHR45724">
    <property type="entry name" value="AQUAPORIN NIP2-1"/>
    <property type="match status" value="1"/>
</dbReference>
<comment type="caution">
    <text evidence="8">The sequence shown here is derived from an EMBL/GenBank/DDBJ whole genome shotgun (WGS) entry which is preliminary data.</text>
</comment>
<dbReference type="AlphaFoldDB" id="A0A2W4W115"/>
<evidence type="ECO:0000256" key="2">
    <source>
        <dbReference type="ARBA" id="ARBA00022448"/>
    </source>
</evidence>
<dbReference type="GO" id="GO:0016020">
    <property type="term" value="C:membrane"/>
    <property type="evidence" value="ECO:0007669"/>
    <property type="project" value="UniProtKB-SubCell"/>
</dbReference>
<keyword evidence="3 6" id="KW-0812">Transmembrane</keyword>
<feature type="transmembrane region" description="Helical" evidence="7">
    <location>
        <begin position="98"/>
        <end position="121"/>
    </location>
</feature>
<accession>A0A2W4W115</accession>
<evidence type="ECO:0000256" key="1">
    <source>
        <dbReference type="ARBA" id="ARBA00004141"/>
    </source>
</evidence>
<dbReference type="PRINTS" id="PR00783">
    <property type="entry name" value="MINTRINSICP"/>
</dbReference>
<reference evidence="8 9" key="1">
    <citation type="submission" date="2018-04" db="EMBL/GenBank/DDBJ databases">
        <authorList>
            <person name="Go L.Y."/>
            <person name="Mitchell J.A."/>
        </authorList>
    </citation>
    <scope>NUCLEOTIDE SEQUENCE [LARGE SCALE GENOMIC DNA]</scope>
    <source>
        <strain evidence="8">ULC066bin1</strain>
    </source>
</reference>
<dbReference type="Proteomes" id="UP000249467">
    <property type="component" value="Unassembled WGS sequence"/>
</dbReference>
<feature type="transmembrane region" description="Helical" evidence="7">
    <location>
        <begin position="49"/>
        <end position="68"/>
    </location>
</feature>
<reference evidence="8 9" key="2">
    <citation type="submission" date="2018-06" db="EMBL/GenBank/DDBJ databases">
        <title>Metagenomic assembly of (sub)arctic Cyanobacteria and their associated microbiome from non-axenic cultures.</title>
        <authorList>
            <person name="Baurain D."/>
        </authorList>
    </citation>
    <scope>NUCLEOTIDE SEQUENCE [LARGE SCALE GENOMIC DNA]</scope>
    <source>
        <strain evidence="8">ULC066bin1</strain>
    </source>
</reference>
<evidence type="ECO:0000313" key="8">
    <source>
        <dbReference type="EMBL" id="PZO38874.1"/>
    </source>
</evidence>
<evidence type="ECO:0000313" key="9">
    <source>
        <dbReference type="Proteomes" id="UP000249467"/>
    </source>
</evidence>
<dbReference type="Gene3D" id="1.20.1080.10">
    <property type="entry name" value="Glycerol uptake facilitator protein"/>
    <property type="match status" value="1"/>
</dbReference>
<dbReference type="SUPFAM" id="SSF81338">
    <property type="entry name" value="Aquaporin-like"/>
    <property type="match status" value="1"/>
</dbReference>
<dbReference type="GO" id="GO:0015267">
    <property type="term" value="F:channel activity"/>
    <property type="evidence" value="ECO:0007669"/>
    <property type="project" value="InterPro"/>
</dbReference>
<keyword evidence="4 7" id="KW-1133">Transmembrane helix</keyword>
<feature type="transmembrane region" description="Helical" evidence="7">
    <location>
        <begin position="141"/>
        <end position="160"/>
    </location>
</feature>
<dbReference type="InterPro" id="IPR000425">
    <property type="entry name" value="MIP"/>
</dbReference>
<dbReference type="InterPro" id="IPR034294">
    <property type="entry name" value="Aquaporin_transptr"/>
</dbReference>
<feature type="transmembrane region" description="Helical" evidence="7">
    <location>
        <begin position="12"/>
        <end position="37"/>
    </location>
</feature>
<evidence type="ECO:0008006" key="10">
    <source>
        <dbReference type="Google" id="ProtNLM"/>
    </source>
</evidence>
<keyword evidence="2 6" id="KW-0813">Transport</keyword>
<protein>
    <recommendedName>
        <fullName evidence="10">Aquaporin family protein</fullName>
    </recommendedName>
</protein>
<proteinExistence type="inferred from homology"/>
<evidence type="ECO:0000256" key="3">
    <source>
        <dbReference type="ARBA" id="ARBA00022692"/>
    </source>
</evidence>